<dbReference type="InterPro" id="IPR031760">
    <property type="entry name" value="Cep3_C"/>
</dbReference>
<dbReference type="GO" id="GO:0005634">
    <property type="term" value="C:nucleus"/>
    <property type="evidence" value="ECO:0007669"/>
    <property type="project" value="UniProtKB-SubCell"/>
</dbReference>
<dbReference type="CDD" id="cd00067">
    <property type="entry name" value="GAL4"/>
    <property type="match status" value="1"/>
</dbReference>
<dbReference type="OrthoDB" id="1747771at2759"/>
<proteinExistence type="predicted"/>
<dbReference type="GO" id="GO:0000981">
    <property type="term" value="F:DNA-binding transcription factor activity, RNA polymerase II-specific"/>
    <property type="evidence" value="ECO:0007669"/>
    <property type="project" value="InterPro"/>
</dbReference>
<evidence type="ECO:0000313" key="4">
    <source>
        <dbReference type="EMBL" id="QID81678.1"/>
    </source>
</evidence>
<dbReference type="FunFam" id="4.10.240.10:FF:000040">
    <property type="entry name" value="CEP3p kinetochore protein"/>
    <property type="match status" value="1"/>
</dbReference>
<evidence type="ECO:0000259" key="3">
    <source>
        <dbReference type="PROSITE" id="PS50048"/>
    </source>
</evidence>
<keyword evidence="2" id="KW-0539">Nucleus</keyword>
<evidence type="ECO:0000313" key="5">
    <source>
        <dbReference type="Proteomes" id="UP000501346"/>
    </source>
</evidence>
<dbReference type="EMBL" id="CP048994">
    <property type="protein sequence ID" value="QID81678.1"/>
    <property type="molecule type" value="Genomic_DNA"/>
</dbReference>
<dbReference type="Pfam" id="PF00172">
    <property type="entry name" value="Zn_clus"/>
    <property type="match status" value="1"/>
</dbReference>
<accession>A0A6C1DX73</accession>
<dbReference type="Proteomes" id="UP000501346">
    <property type="component" value="Chromosome ScXIII"/>
</dbReference>
<keyword evidence="5" id="KW-1185">Reference proteome</keyword>
<name>A0A6C1DX73_SACPS</name>
<dbReference type="AlphaFoldDB" id="A0A6C1DX73"/>
<dbReference type="InterPro" id="IPR001138">
    <property type="entry name" value="Zn2Cys6_DnaBD"/>
</dbReference>
<reference evidence="4 5" key="1">
    <citation type="journal article" date="2019" name="BMC Genomics">
        <title>Chromosome level assembly and comparative genome analysis confirm lager-brewing yeasts originated from a single hybridization.</title>
        <authorList>
            <person name="Salazar A.N."/>
            <person name="Gorter de Vries A.R."/>
            <person name="van den Broek M."/>
            <person name="Brouwers N."/>
            <person name="de la Torre Cortes P."/>
            <person name="Kuijpers N.G.A."/>
            <person name="Daran J.G."/>
            <person name="Abeel T."/>
        </authorList>
    </citation>
    <scope>NUCLEOTIDE SEQUENCE [LARGE SCALE GENOMIC DNA]</scope>
    <source>
        <strain evidence="4 5">CBS 1483</strain>
    </source>
</reference>
<organism evidence="4 5">
    <name type="scientific">Saccharomyces pastorianus</name>
    <name type="common">Lager yeast</name>
    <name type="synonym">Saccharomyces cerevisiae x Saccharomyces eubayanus</name>
    <dbReference type="NCBI Taxonomy" id="27292"/>
    <lineage>
        <taxon>Eukaryota</taxon>
        <taxon>Fungi</taxon>
        <taxon>Dikarya</taxon>
        <taxon>Ascomycota</taxon>
        <taxon>Saccharomycotina</taxon>
        <taxon>Saccharomycetes</taxon>
        <taxon>Saccharomycetales</taxon>
        <taxon>Saccharomycetaceae</taxon>
        <taxon>Saccharomyces</taxon>
    </lineage>
</organism>
<dbReference type="InterPro" id="IPR050613">
    <property type="entry name" value="Sec_Metabolite_Reg"/>
</dbReference>
<feature type="domain" description="Zn(2)-C6 fungal-type" evidence="3">
    <location>
        <begin position="13"/>
        <end position="44"/>
    </location>
</feature>
<dbReference type="GO" id="GO:0008270">
    <property type="term" value="F:zinc ion binding"/>
    <property type="evidence" value="ECO:0007669"/>
    <property type="project" value="InterPro"/>
</dbReference>
<dbReference type="SMART" id="SM00066">
    <property type="entry name" value="GAL4"/>
    <property type="match status" value="1"/>
</dbReference>
<dbReference type="Pfam" id="PF16846">
    <property type="entry name" value="Cep3"/>
    <property type="match status" value="1"/>
</dbReference>
<gene>
    <name evidence="4" type="primary">CEP3_1</name>
    <name evidence="4" type="ORF">GRS66_004071</name>
</gene>
<dbReference type="CDD" id="cd12147">
    <property type="entry name" value="Cep3_C"/>
    <property type="match status" value="1"/>
</dbReference>
<dbReference type="SUPFAM" id="SSF57701">
    <property type="entry name" value="Zn2/Cys6 DNA-binding domain"/>
    <property type="match status" value="1"/>
</dbReference>
<evidence type="ECO:0000256" key="2">
    <source>
        <dbReference type="ARBA" id="ARBA00023242"/>
    </source>
</evidence>
<comment type="subcellular location">
    <subcellularLocation>
        <location evidence="1">Nucleus</location>
    </subcellularLocation>
</comment>
<dbReference type="PANTHER" id="PTHR31001:SF90">
    <property type="entry name" value="CENTROMERE DNA-BINDING PROTEIN COMPLEX CBF3 SUBUNIT B"/>
    <property type="match status" value="1"/>
</dbReference>
<dbReference type="PROSITE" id="PS50048">
    <property type="entry name" value="ZN2_CY6_FUNGAL_2"/>
    <property type="match status" value="1"/>
</dbReference>
<dbReference type="InterPro" id="IPR036864">
    <property type="entry name" value="Zn2-C6_fun-type_DNA-bd_sf"/>
</dbReference>
<protein>
    <submittedName>
        <fullName evidence="4">Cbf3 kinetochore protein complex subunit b</fullName>
    </submittedName>
</protein>
<dbReference type="PANTHER" id="PTHR31001">
    <property type="entry name" value="UNCHARACTERIZED TRANSCRIPTIONAL REGULATORY PROTEIN"/>
    <property type="match status" value="1"/>
</dbReference>
<evidence type="ECO:0000256" key="1">
    <source>
        <dbReference type="ARBA" id="ARBA00004123"/>
    </source>
</evidence>
<sequence>MFNRTTQLKSKHPCSVCTRRKVKCDRMIPCGNCRKRGQDSECMKSAKLITASSSKEYLPDLLLFWQNYEYWITNIGLYKTKQRDLTRTPANLDTDTEECMFWMNYLQKDQSFQLMNFAMENLGALYFGSIGDISELYLRVEQYWDRRADKNHSVDGKYWDALIWSVFTMCIYYMPVEKLAEIFSVYPLHEYLGSNKRLNWEDGMQLVMCQKFTRCSLFQLKQCDFMAHPDIRLVQAYLILATTTFPYDEPLLANSLLTQCIHTFKNFHVDDFRPLLNDDPVESIAKVTLGRIFYRLCGCDYLQSGPRKPIALHTEVSSLLQHAAYLQDLPNVDVYREENSTEVLYWKIISLDRDLDQYLNKSSKPPLKTLDAIRRELDIFQYKVDSLEEDFRSNNSRFQKFIALFQISTVSWKLFKMYLIYYDTADSLLKVIHYSKVIISLIVNNFHAKSEFFNRHPMVMQTITRVVSFISFYQIFVESAAVKELLVDLTELTANLPTIFGSKLDKLVYLTERLSKLKLLWDKVQLLDSGDSFYHPVFKILQNDIKIIELKNDEMFSLIKGLGSLVPLNKLRQESLLEEEDENNTEPSDFRTIVEEFQSEYNISDILS</sequence>
<dbReference type="Gene3D" id="4.10.240.10">
    <property type="entry name" value="Zn(2)-C6 fungal-type DNA-binding domain"/>
    <property type="match status" value="1"/>
</dbReference>
<dbReference type="PROSITE" id="PS00463">
    <property type="entry name" value="ZN2_CY6_FUNGAL_1"/>
    <property type="match status" value="1"/>
</dbReference>